<protein>
    <submittedName>
        <fullName evidence="11">Beta-glucan synthesis-associated</fullName>
    </submittedName>
</protein>
<evidence type="ECO:0000256" key="8">
    <source>
        <dbReference type="ARBA" id="ARBA00023316"/>
    </source>
</evidence>
<evidence type="ECO:0000256" key="4">
    <source>
        <dbReference type="ARBA" id="ARBA00022968"/>
    </source>
</evidence>
<dbReference type="OrthoDB" id="412647at2759"/>
<evidence type="ECO:0000256" key="6">
    <source>
        <dbReference type="ARBA" id="ARBA00023136"/>
    </source>
</evidence>
<evidence type="ECO:0000256" key="7">
    <source>
        <dbReference type="ARBA" id="ARBA00023180"/>
    </source>
</evidence>
<dbReference type="CDD" id="cd02180">
    <property type="entry name" value="GH16_fungal_KRE6_glucanase"/>
    <property type="match status" value="1"/>
</dbReference>
<dbReference type="Proteomes" id="UP000193144">
    <property type="component" value="Unassembled WGS sequence"/>
</dbReference>
<accession>A0A1Y1ZF08</accession>
<evidence type="ECO:0000256" key="2">
    <source>
        <dbReference type="ARBA" id="ARBA00010962"/>
    </source>
</evidence>
<proteinExistence type="inferred from homology"/>
<keyword evidence="6 9" id="KW-0472">Membrane</keyword>
<dbReference type="SUPFAM" id="SSF49899">
    <property type="entry name" value="Concanavalin A-like lectins/glucanases"/>
    <property type="match status" value="1"/>
</dbReference>
<dbReference type="InterPro" id="IPR013320">
    <property type="entry name" value="ConA-like_dom_sf"/>
</dbReference>
<keyword evidence="12" id="KW-1185">Reference proteome</keyword>
<dbReference type="GO" id="GO:0005886">
    <property type="term" value="C:plasma membrane"/>
    <property type="evidence" value="ECO:0007669"/>
    <property type="project" value="TreeGrafter"/>
</dbReference>
<evidence type="ECO:0000256" key="1">
    <source>
        <dbReference type="ARBA" id="ARBA00004606"/>
    </source>
</evidence>
<dbReference type="GO" id="GO:0015926">
    <property type="term" value="F:glucosidase activity"/>
    <property type="evidence" value="ECO:0007669"/>
    <property type="project" value="TreeGrafter"/>
</dbReference>
<keyword evidence="8" id="KW-0961">Cell wall biogenesis/degradation</keyword>
<keyword evidence="3 9" id="KW-0812">Transmembrane</keyword>
<dbReference type="PANTHER" id="PTHR31361:SF14">
    <property type="entry name" value="GH16 DOMAIN-CONTAINING PROTEIN"/>
    <property type="match status" value="1"/>
</dbReference>
<dbReference type="PANTHER" id="PTHR31361">
    <property type="entry name" value="BETA-GLUCAN SYNTHESIS-ASSOCIATED PROTEIN KRE6-RELATED"/>
    <property type="match status" value="1"/>
</dbReference>
<sequence>MINSISSRIGAPSTVQELGSDYTRYFSPFADSPRGSFVDSSTNSYRGNGAAAVLHPSNPFSTPNASTTKLNADQDPEKQMFLVDDRLGAPYDEKGTWGWVLVGDKAEEDDEMHMPREDDDIKYKAKLKDRFARENVVSTIGMFMMILGLLFVFIALPILSYAGIIDSTSSWATPLDLMTRLFPAGEPWAIVNNRTYPLLNNIRRGLIDPDTPASAKTKTGVNGDEYVLVFSDEFNDNNRTFYEGDDPYWRAPDIWYGATQDLDWYDPDAVTTWEGTLELRLDKFINHGVNFRSGMLNSWNQICFKGGIFEVSVSLPGPAAVMGLWPGAWTMGNLGRPGYLSTTEGLWPYTYNSCDAGITPNQSSYDGTSGLPGQRLNSCTCPNEDHPTPGTGRGAPEIDIFEAGVSYGGLPIATQSYQVAPFDIYYYPDYEFFAFPDYSTSWVNGYTGGMYQQAISATTNLNRNWYDGKQYQKYAFEYVPGEGEGSYIGWTVGNQVTAYLDGRAIGPNGNIAARQISQEPMSMVLNLGISNSWTLIEWEKLKFPTVMRVDYVRWYQKAGSEMVTCDPPGYETTKYIKEHLNAYTNPNLTHWSQTGHPWPKHKLNTNC</sequence>
<evidence type="ECO:0000256" key="5">
    <source>
        <dbReference type="ARBA" id="ARBA00022989"/>
    </source>
</evidence>
<dbReference type="GO" id="GO:0006078">
    <property type="term" value="P:(1-&gt;6)-beta-D-glucan biosynthetic process"/>
    <property type="evidence" value="ECO:0007669"/>
    <property type="project" value="TreeGrafter"/>
</dbReference>
<comment type="caution">
    <text evidence="11">The sequence shown here is derived from an EMBL/GenBank/DDBJ whole genome shotgun (WGS) entry which is preliminary data.</text>
</comment>
<name>A0A1Y1ZF08_9PLEO</name>
<reference evidence="11 12" key="1">
    <citation type="submission" date="2016-07" db="EMBL/GenBank/DDBJ databases">
        <title>Pervasive Adenine N6-methylation of Active Genes in Fungi.</title>
        <authorList>
            <consortium name="DOE Joint Genome Institute"/>
            <person name="Mondo S.J."/>
            <person name="Dannebaum R.O."/>
            <person name="Kuo R.C."/>
            <person name="Labutti K."/>
            <person name="Haridas S."/>
            <person name="Kuo A."/>
            <person name="Salamov A."/>
            <person name="Ahrendt S.R."/>
            <person name="Lipzen A."/>
            <person name="Sullivan W."/>
            <person name="Andreopoulos W.B."/>
            <person name="Clum A."/>
            <person name="Lindquist E."/>
            <person name="Daum C."/>
            <person name="Ramamoorthy G.K."/>
            <person name="Gryganskyi A."/>
            <person name="Culley D."/>
            <person name="Magnuson J.K."/>
            <person name="James T.Y."/>
            <person name="O'Malley M.A."/>
            <person name="Stajich J.E."/>
            <person name="Spatafora J.W."/>
            <person name="Visel A."/>
            <person name="Grigoriev I.V."/>
        </authorList>
    </citation>
    <scope>NUCLEOTIDE SEQUENCE [LARGE SCALE GENOMIC DNA]</scope>
    <source>
        <strain evidence="11 12">CBS 115471</strain>
    </source>
</reference>
<comment type="subcellular location">
    <subcellularLocation>
        <location evidence="1">Membrane</location>
        <topology evidence="1">Single-pass type II membrane protein</topology>
    </subcellularLocation>
</comment>
<evidence type="ECO:0000313" key="11">
    <source>
        <dbReference type="EMBL" id="ORY08799.1"/>
    </source>
</evidence>
<keyword evidence="7" id="KW-0325">Glycoprotein</keyword>
<dbReference type="InterPro" id="IPR000757">
    <property type="entry name" value="Beta-glucanase-like"/>
</dbReference>
<comment type="similarity">
    <text evidence="2">Belongs to the SKN1/KRE6 family.</text>
</comment>
<organism evidence="11 12">
    <name type="scientific">Clohesyomyces aquaticus</name>
    <dbReference type="NCBI Taxonomy" id="1231657"/>
    <lineage>
        <taxon>Eukaryota</taxon>
        <taxon>Fungi</taxon>
        <taxon>Dikarya</taxon>
        <taxon>Ascomycota</taxon>
        <taxon>Pezizomycotina</taxon>
        <taxon>Dothideomycetes</taxon>
        <taxon>Pleosporomycetidae</taxon>
        <taxon>Pleosporales</taxon>
        <taxon>Lindgomycetaceae</taxon>
        <taxon>Clohesyomyces</taxon>
    </lineage>
</organism>
<keyword evidence="4" id="KW-0735">Signal-anchor</keyword>
<evidence type="ECO:0000256" key="9">
    <source>
        <dbReference type="SAM" id="Phobius"/>
    </source>
</evidence>
<evidence type="ECO:0000259" key="10">
    <source>
        <dbReference type="PROSITE" id="PS51762"/>
    </source>
</evidence>
<dbReference type="GO" id="GO:0031505">
    <property type="term" value="P:fungal-type cell wall organization"/>
    <property type="evidence" value="ECO:0007669"/>
    <property type="project" value="TreeGrafter"/>
</dbReference>
<dbReference type="PROSITE" id="PS51762">
    <property type="entry name" value="GH16_2"/>
    <property type="match status" value="1"/>
</dbReference>
<gene>
    <name evidence="11" type="ORF">BCR34DRAFT_488244</name>
</gene>
<feature type="domain" description="GH16" evidence="10">
    <location>
        <begin position="189"/>
        <end position="560"/>
    </location>
</feature>
<dbReference type="Pfam" id="PF03935">
    <property type="entry name" value="SKN1_KRE6_Sbg1"/>
    <property type="match status" value="1"/>
</dbReference>
<dbReference type="GO" id="GO:0005789">
    <property type="term" value="C:endoplasmic reticulum membrane"/>
    <property type="evidence" value="ECO:0007669"/>
    <property type="project" value="TreeGrafter"/>
</dbReference>
<dbReference type="InterPro" id="IPR005629">
    <property type="entry name" value="Skn1/Kre6/Sbg1"/>
</dbReference>
<evidence type="ECO:0000313" key="12">
    <source>
        <dbReference type="Proteomes" id="UP000193144"/>
    </source>
</evidence>
<feature type="transmembrane region" description="Helical" evidence="9">
    <location>
        <begin position="136"/>
        <end position="159"/>
    </location>
</feature>
<dbReference type="EMBL" id="MCFA01000095">
    <property type="protein sequence ID" value="ORY08799.1"/>
    <property type="molecule type" value="Genomic_DNA"/>
</dbReference>
<dbReference type="AlphaFoldDB" id="A0A1Y1ZF08"/>
<dbReference type="Gene3D" id="2.60.120.200">
    <property type="match status" value="1"/>
</dbReference>
<dbReference type="STRING" id="1231657.A0A1Y1ZF08"/>
<keyword evidence="5 9" id="KW-1133">Transmembrane helix</keyword>
<evidence type="ECO:0000256" key="3">
    <source>
        <dbReference type="ARBA" id="ARBA00022692"/>
    </source>
</evidence>